<dbReference type="InterPro" id="IPR009986">
    <property type="entry name" value="Tscrpt_reg_Crl"/>
</dbReference>
<organism evidence="5 6">
    <name type="scientific">Pseudaeromonas paramecii</name>
    <dbReference type="NCBI Taxonomy" id="2138166"/>
    <lineage>
        <taxon>Bacteria</taxon>
        <taxon>Pseudomonadati</taxon>
        <taxon>Pseudomonadota</taxon>
        <taxon>Gammaproteobacteria</taxon>
        <taxon>Aeromonadales</taxon>
        <taxon>Aeromonadaceae</taxon>
        <taxon>Pseudaeromonas</taxon>
    </lineage>
</organism>
<evidence type="ECO:0000256" key="4">
    <source>
        <dbReference type="ARBA" id="ARBA00023163"/>
    </source>
</evidence>
<evidence type="ECO:0008006" key="7">
    <source>
        <dbReference type="Google" id="ProtNLM"/>
    </source>
</evidence>
<keyword evidence="2" id="KW-0805">Transcription regulation</keyword>
<evidence type="ECO:0000313" key="6">
    <source>
        <dbReference type="Proteomes" id="UP001501321"/>
    </source>
</evidence>
<proteinExistence type="predicted"/>
<evidence type="ECO:0000256" key="3">
    <source>
        <dbReference type="ARBA" id="ARBA00023159"/>
    </source>
</evidence>
<name>A0ABP8QD93_9GAMM</name>
<dbReference type="Gene3D" id="3.30.310.230">
    <property type="entry name" value="Sigma factor-binding protein Crl monomer"/>
    <property type="match status" value="1"/>
</dbReference>
<keyword evidence="1" id="KW-0963">Cytoplasm</keyword>
<dbReference type="InterPro" id="IPR038208">
    <property type="entry name" value="Tscrpt_reg_Crl_sf"/>
</dbReference>
<gene>
    <name evidence="5" type="ORF">GCM10023095_22760</name>
</gene>
<dbReference type="Pfam" id="PF07417">
    <property type="entry name" value="Crl"/>
    <property type="match status" value="1"/>
</dbReference>
<keyword evidence="6" id="KW-1185">Reference proteome</keyword>
<reference evidence="6" key="1">
    <citation type="journal article" date="2019" name="Int. J. Syst. Evol. Microbiol.">
        <title>The Global Catalogue of Microorganisms (GCM) 10K type strain sequencing project: providing services to taxonomists for standard genome sequencing and annotation.</title>
        <authorList>
            <consortium name="The Broad Institute Genomics Platform"/>
            <consortium name="The Broad Institute Genome Sequencing Center for Infectious Disease"/>
            <person name="Wu L."/>
            <person name="Ma J."/>
        </authorList>
    </citation>
    <scope>NUCLEOTIDE SEQUENCE [LARGE SCALE GENOMIC DNA]</scope>
    <source>
        <strain evidence="6">JCM 32226</strain>
    </source>
</reference>
<protein>
    <recommendedName>
        <fullName evidence="7">Sigma factor-binding protein Crl</fullName>
    </recommendedName>
</protein>
<dbReference type="Proteomes" id="UP001501321">
    <property type="component" value="Unassembled WGS sequence"/>
</dbReference>
<accession>A0ABP8QD93</accession>
<keyword evidence="4" id="KW-0804">Transcription</keyword>
<dbReference type="NCBIfam" id="NF008217">
    <property type="entry name" value="PRK10984.1"/>
    <property type="match status" value="1"/>
</dbReference>
<keyword evidence="3" id="KW-0010">Activator</keyword>
<evidence type="ECO:0000256" key="1">
    <source>
        <dbReference type="ARBA" id="ARBA00022490"/>
    </source>
</evidence>
<evidence type="ECO:0000313" key="5">
    <source>
        <dbReference type="EMBL" id="GAA4500660.1"/>
    </source>
</evidence>
<dbReference type="EMBL" id="BAABFC010000014">
    <property type="protein sequence ID" value="GAA4500660.1"/>
    <property type="molecule type" value="Genomic_DNA"/>
</dbReference>
<comment type="caution">
    <text evidence="5">The sequence shown here is derived from an EMBL/GenBank/DDBJ whole genome shotgun (WGS) entry which is preliminary data.</text>
</comment>
<evidence type="ECO:0000256" key="2">
    <source>
        <dbReference type="ARBA" id="ARBA00023015"/>
    </source>
</evidence>
<sequence length="133" mass="15179">MHPNGRHTQDAFMQLGPYLRPEQSDSQRYFFDCLEVCLNLKHEPELREFWGWWLELTPCDSGFAMKSEFGLFSKEGIWEACTPPAKHKAALGASRQQFLGRLEALLTKWQMALVESRPAPASQPDEQPSAEPA</sequence>